<dbReference type="PANTHER" id="PTHR45947:SF13">
    <property type="entry name" value="TRANSFERASE"/>
    <property type="match status" value="1"/>
</dbReference>
<proteinExistence type="predicted"/>
<accession>A0A7V5RN97</accession>
<dbReference type="InterPro" id="IPR050194">
    <property type="entry name" value="Glycosyltransferase_grp1"/>
</dbReference>
<dbReference type="Gene3D" id="3.40.50.2000">
    <property type="entry name" value="Glycogen Phosphorylase B"/>
    <property type="match status" value="2"/>
</dbReference>
<name>A0A7V5RN97_CALAY</name>
<dbReference type="InterPro" id="IPR001296">
    <property type="entry name" value="Glyco_trans_1"/>
</dbReference>
<gene>
    <name evidence="3" type="primary">bshA</name>
    <name evidence="3" type="ORF">ENJ15_01525</name>
</gene>
<evidence type="ECO:0000313" key="3">
    <source>
        <dbReference type="EMBL" id="HHM01663.1"/>
    </source>
</evidence>
<dbReference type="EMBL" id="DRLI01000057">
    <property type="protein sequence ID" value="HHM01663.1"/>
    <property type="molecule type" value="Genomic_DNA"/>
</dbReference>
<dbReference type="Proteomes" id="UP000885771">
    <property type="component" value="Unassembled WGS sequence"/>
</dbReference>
<sequence length="374" mass="42317">MKIGITCYPTYGGSGVVATELGIKMAALGHEVHFIAYALPYRLESFTTNLFFHEVDVLQYPLFEYPPYSLSLAHKMVDVVEHEKLDILHVHYAIPHATSAYLAREIMGSDSIKFITTLHGTDITLIGSDPSYLKIVKFSIEKSNGVTAVSRYLQEETYKTFQVENDIEVIHNFVPDRFWINNKELTRQRCFGQNNEIILTHISNFRAVKRVVDLVDVMDRLIPRFPVRLLMVGDGPERSRMQQLCREKGLCDHIQFLGKQQNVEQVLACSDLFLLPSEDESFGLAALEAMACGLPVVTTNAGGLPEVNIDGETGFTVDVGDTAAFADRIARIISDRPFYFRLARNARKRAYNEFNSEKIVPQYLNYYEKIITGG</sequence>
<protein>
    <submittedName>
        <fullName evidence="3">N-acetyl-alpha-D-glucosaminyl L-malate synthase BshA</fullName>
    </submittedName>
</protein>
<dbReference type="GO" id="GO:0016757">
    <property type="term" value="F:glycosyltransferase activity"/>
    <property type="evidence" value="ECO:0007669"/>
    <property type="project" value="InterPro"/>
</dbReference>
<dbReference type="Pfam" id="PF13439">
    <property type="entry name" value="Glyco_transf_4"/>
    <property type="match status" value="1"/>
</dbReference>
<reference evidence="3" key="1">
    <citation type="journal article" date="2020" name="mSystems">
        <title>Genome- and Community-Level Interaction Insights into Carbon Utilization and Element Cycling Functions of Hydrothermarchaeota in Hydrothermal Sediment.</title>
        <authorList>
            <person name="Zhou Z."/>
            <person name="Liu Y."/>
            <person name="Xu W."/>
            <person name="Pan J."/>
            <person name="Luo Z.H."/>
            <person name="Li M."/>
        </authorList>
    </citation>
    <scope>NUCLEOTIDE SEQUENCE [LARGE SCALE GENOMIC DNA]</scope>
    <source>
        <strain evidence="3">HyVt-460</strain>
    </source>
</reference>
<evidence type="ECO:0000259" key="1">
    <source>
        <dbReference type="Pfam" id="PF00534"/>
    </source>
</evidence>
<organism evidence="3">
    <name type="scientific">Caldithrix abyssi</name>
    <dbReference type="NCBI Taxonomy" id="187145"/>
    <lineage>
        <taxon>Bacteria</taxon>
        <taxon>Pseudomonadati</taxon>
        <taxon>Calditrichota</taxon>
        <taxon>Calditrichia</taxon>
        <taxon>Calditrichales</taxon>
        <taxon>Calditrichaceae</taxon>
        <taxon>Caldithrix</taxon>
    </lineage>
</organism>
<dbReference type="AlphaFoldDB" id="A0A7V5RN97"/>
<dbReference type="Pfam" id="PF00534">
    <property type="entry name" value="Glycos_transf_1"/>
    <property type="match status" value="1"/>
</dbReference>
<dbReference type="GO" id="GO:0071793">
    <property type="term" value="P:bacillithiol biosynthetic process"/>
    <property type="evidence" value="ECO:0007669"/>
    <property type="project" value="InterPro"/>
</dbReference>
<feature type="domain" description="Glycosyl transferase family 1" evidence="1">
    <location>
        <begin position="193"/>
        <end position="349"/>
    </location>
</feature>
<dbReference type="InterPro" id="IPR028098">
    <property type="entry name" value="Glyco_trans_4-like_N"/>
</dbReference>
<evidence type="ECO:0000259" key="2">
    <source>
        <dbReference type="Pfam" id="PF13439"/>
    </source>
</evidence>
<dbReference type="InterPro" id="IPR023881">
    <property type="entry name" value="Thiol_BshA"/>
</dbReference>
<feature type="domain" description="Glycosyltransferase subfamily 4-like N-terminal" evidence="2">
    <location>
        <begin position="11"/>
        <end position="175"/>
    </location>
</feature>
<dbReference type="PANTHER" id="PTHR45947">
    <property type="entry name" value="SULFOQUINOVOSYL TRANSFERASE SQD2"/>
    <property type="match status" value="1"/>
</dbReference>
<comment type="caution">
    <text evidence="3">The sequence shown here is derived from an EMBL/GenBank/DDBJ whole genome shotgun (WGS) entry which is preliminary data.</text>
</comment>
<dbReference type="NCBIfam" id="TIGR03999">
    <property type="entry name" value="thiol_BshA"/>
    <property type="match status" value="1"/>
</dbReference>
<dbReference type="SUPFAM" id="SSF53756">
    <property type="entry name" value="UDP-Glycosyltransferase/glycogen phosphorylase"/>
    <property type="match status" value="1"/>
</dbReference>